<gene>
    <name evidence="1" type="ORF">L2E82_22816</name>
</gene>
<evidence type="ECO:0000313" key="2">
    <source>
        <dbReference type="Proteomes" id="UP001055811"/>
    </source>
</evidence>
<comment type="caution">
    <text evidence="1">The sequence shown here is derived from an EMBL/GenBank/DDBJ whole genome shotgun (WGS) entry which is preliminary data.</text>
</comment>
<evidence type="ECO:0000313" key="1">
    <source>
        <dbReference type="EMBL" id="KAI3751725.1"/>
    </source>
</evidence>
<reference evidence="2" key="1">
    <citation type="journal article" date="2022" name="Mol. Ecol. Resour.">
        <title>The genomes of chicory, endive, great burdock and yacon provide insights into Asteraceae palaeo-polyploidization history and plant inulin production.</title>
        <authorList>
            <person name="Fan W."/>
            <person name="Wang S."/>
            <person name="Wang H."/>
            <person name="Wang A."/>
            <person name="Jiang F."/>
            <person name="Liu H."/>
            <person name="Zhao H."/>
            <person name="Xu D."/>
            <person name="Zhang Y."/>
        </authorList>
    </citation>
    <scope>NUCLEOTIDE SEQUENCE [LARGE SCALE GENOMIC DNA]</scope>
    <source>
        <strain evidence="2">cv. Punajuju</strain>
    </source>
</reference>
<dbReference type="EMBL" id="CM042012">
    <property type="protein sequence ID" value="KAI3751725.1"/>
    <property type="molecule type" value="Genomic_DNA"/>
</dbReference>
<sequence>MKSENAKPRHHFETTNHRTSTIITCRRHHHQVPVHILHRYMMNLDRLLFGSPPDLVPDESRSDLVLERMVMDLDPWFFNAWKNNNGFGRFLLQIVFNCLTMFPCLHLHELELATSLIEKAKSKGVSLLVPSDVVIVYKLDAYANSKVVPANSIPDGWMGLDIGPDSIKSFSESLDTTQTVNGPMGVFEFEKLAVGTEQKLGKYLLLSLR</sequence>
<dbReference type="Proteomes" id="UP001055811">
    <property type="component" value="Linkage Group LG04"/>
</dbReference>
<organism evidence="1 2">
    <name type="scientific">Cichorium intybus</name>
    <name type="common">Chicory</name>
    <dbReference type="NCBI Taxonomy" id="13427"/>
    <lineage>
        <taxon>Eukaryota</taxon>
        <taxon>Viridiplantae</taxon>
        <taxon>Streptophyta</taxon>
        <taxon>Embryophyta</taxon>
        <taxon>Tracheophyta</taxon>
        <taxon>Spermatophyta</taxon>
        <taxon>Magnoliopsida</taxon>
        <taxon>eudicotyledons</taxon>
        <taxon>Gunneridae</taxon>
        <taxon>Pentapetalae</taxon>
        <taxon>asterids</taxon>
        <taxon>campanulids</taxon>
        <taxon>Asterales</taxon>
        <taxon>Asteraceae</taxon>
        <taxon>Cichorioideae</taxon>
        <taxon>Cichorieae</taxon>
        <taxon>Cichoriinae</taxon>
        <taxon>Cichorium</taxon>
    </lineage>
</organism>
<protein>
    <submittedName>
        <fullName evidence="1">Uncharacterized protein</fullName>
    </submittedName>
</protein>
<name>A0ACB9DYT1_CICIN</name>
<reference evidence="1 2" key="2">
    <citation type="journal article" date="2022" name="Mol. Ecol. Resour.">
        <title>The genomes of chicory, endive, great burdock and yacon provide insights into Asteraceae paleo-polyploidization history and plant inulin production.</title>
        <authorList>
            <person name="Fan W."/>
            <person name="Wang S."/>
            <person name="Wang H."/>
            <person name="Wang A."/>
            <person name="Jiang F."/>
            <person name="Liu H."/>
            <person name="Zhao H."/>
            <person name="Xu D."/>
            <person name="Zhang Y."/>
        </authorList>
    </citation>
    <scope>NUCLEOTIDE SEQUENCE [LARGE SCALE GENOMIC DNA]</scope>
    <source>
        <strain evidence="2">cv. Punajuju</strain>
        <tissue evidence="1">Leaves</tissue>
    </source>
</reference>
<accession>A0ACB9DYT1</accession>
<proteinExistence type="predicted"/>
<keyword evidence="2" id="KW-1185">Reference proteome</keyword>